<accession>A0A150H1C1</accession>
<feature type="region of interest" description="Disordered" evidence="1">
    <location>
        <begin position="445"/>
        <end position="471"/>
    </location>
</feature>
<evidence type="ECO:0000313" key="3">
    <source>
        <dbReference type="Proteomes" id="UP000075714"/>
    </source>
</evidence>
<keyword evidence="3" id="KW-1185">Reference proteome</keyword>
<evidence type="ECO:0008006" key="4">
    <source>
        <dbReference type="Google" id="ProtNLM"/>
    </source>
</evidence>
<feature type="compositionally biased region" description="Low complexity" evidence="1">
    <location>
        <begin position="534"/>
        <end position="544"/>
    </location>
</feature>
<evidence type="ECO:0000313" key="2">
    <source>
        <dbReference type="EMBL" id="KXZ55803.1"/>
    </source>
</evidence>
<dbReference type="EMBL" id="LSYV01000003">
    <property type="protein sequence ID" value="KXZ55803.1"/>
    <property type="molecule type" value="Genomic_DNA"/>
</dbReference>
<sequence length="770" mass="80927">MDTRQRHTSGQTAASLSALPKELLQAILEDVPDKYGLRVTCKAFSIALTDSCDSILVNKAQLLSKGPGREIDDAFRAFPLARRVVVDLNEDRWACNSHVATEDQSPQVLLADALVAMRGRRISSLALLNIPCRAPSPGALASHRYALDELELSDSLYSSAVEQGAMNAMRSRESLPRGDAMIKLALSLPNLRRLSIASAAFSAQSVLALGTLTQLESLSIAGSMVCTGGAAEAAATHRSLLSALPALRQLRLPMALPSCDTDGLDSDEEGNPHGEEDDNDAARGSDDGEGGRDDGTGRDGSDTDNNSSHSAQRARAPVATAAPRASRLLFPTTSAPAPLMLNIWNAPPGAVQRAAAPPGGAAASLFGRARDRGEARRFFCRVGLAGAHRNGGGPRQLKRELQAADLAAGFVFPPRLQDLTIPLCAFNRPVFEALCAAYSSGGELPRPSAAGGDASTLPNGGGGPAGGSSTYSGGSAFACRRTASYPSLTAAAPQAADRAAAPASGELEAWLPSPFGAASPLSPRGSSVPPPPSAQAGFTADGTTGAAPASVDLLAVTSSARPPRPPPMEPHTLALSRGGSGPCGRSGTAPWPLRTLHIPSLGGYSHWDGSFLASARDFEKLAGLRGLESLHLSLELSALRVTRDSLRACFQHLRYLTELKELRISEAQQPVCFTARKRAYSTRDPGPFGASSAPGAAPSLDGPALRRLQSQWPRLRSLQFFAETVVRRDGRLELADRPEYAELLPPRCACCKDPHLLARSRGRGHWVHVD</sequence>
<gene>
    <name evidence="2" type="ORF">GPECTOR_2g1353</name>
</gene>
<name>A0A150H1C1_GONPE</name>
<feature type="region of interest" description="Disordered" evidence="1">
    <location>
        <begin position="558"/>
        <end position="588"/>
    </location>
</feature>
<feature type="compositionally biased region" description="Basic and acidic residues" evidence="1">
    <location>
        <begin position="270"/>
        <end position="301"/>
    </location>
</feature>
<protein>
    <recommendedName>
        <fullName evidence="4">F-box domain-containing protein</fullName>
    </recommendedName>
</protein>
<feature type="compositionally biased region" description="Low complexity" evidence="1">
    <location>
        <begin position="310"/>
        <end position="322"/>
    </location>
</feature>
<feature type="region of interest" description="Disordered" evidence="1">
    <location>
        <begin position="514"/>
        <end position="544"/>
    </location>
</feature>
<reference evidence="3" key="1">
    <citation type="journal article" date="2016" name="Nat. Commun.">
        <title>The Gonium pectorale genome demonstrates co-option of cell cycle regulation during the evolution of multicellularity.</title>
        <authorList>
            <person name="Hanschen E.R."/>
            <person name="Marriage T.N."/>
            <person name="Ferris P.J."/>
            <person name="Hamaji T."/>
            <person name="Toyoda A."/>
            <person name="Fujiyama A."/>
            <person name="Neme R."/>
            <person name="Noguchi H."/>
            <person name="Minakuchi Y."/>
            <person name="Suzuki M."/>
            <person name="Kawai-Toyooka H."/>
            <person name="Smith D.R."/>
            <person name="Sparks H."/>
            <person name="Anderson J."/>
            <person name="Bakaric R."/>
            <person name="Luria V."/>
            <person name="Karger A."/>
            <person name="Kirschner M.W."/>
            <person name="Durand P.M."/>
            <person name="Michod R.E."/>
            <person name="Nozaki H."/>
            <person name="Olson B.J."/>
        </authorList>
    </citation>
    <scope>NUCLEOTIDE SEQUENCE [LARGE SCALE GENOMIC DNA]</scope>
    <source>
        <strain evidence="3">NIES-2863</strain>
    </source>
</reference>
<dbReference type="SUPFAM" id="SSF52047">
    <property type="entry name" value="RNI-like"/>
    <property type="match status" value="1"/>
</dbReference>
<dbReference type="AlphaFoldDB" id="A0A150H1C1"/>
<comment type="caution">
    <text evidence="2">The sequence shown here is derived from an EMBL/GenBank/DDBJ whole genome shotgun (WGS) entry which is preliminary data.</text>
</comment>
<proteinExistence type="predicted"/>
<evidence type="ECO:0000256" key="1">
    <source>
        <dbReference type="SAM" id="MobiDB-lite"/>
    </source>
</evidence>
<dbReference type="Proteomes" id="UP000075714">
    <property type="component" value="Unassembled WGS sequence"/>
</dbReference>
<dbReference type="OrthoDB" id="540680at2759"/>
<feature type="region of interest" description="Disordered" evidence="1">
    <location>
        <begin position="258"/>
        <end position="322"/>
    </location>
</feature>
<organism evidence="2 3">
    <name type="scientific">Gonium pectorale</name>
    <name type="common">Green alga</name>
    <dbReference type="NCBI Taxonomy" id="33097"/>
    <lineage>
        <taxon>Eukaryota</taxon>
        <taxon>Viridiplantae</taxon>
        <taxon>Chlorophyta</taxon>
        <taxon>core chlorophytes</taxon>
        <taxon>Chlorophyceae</taxon>
        <taxon>CS clade</taxon>
        <taxon>Chlamydomonadales</taxon>
        <taxon>Volvocaceae</taxon>
        <taxon>Gonium</taxon>
    </lineage>
</organism>